<proteinExistence type="predicted"/>
<accession>A0ABV5GVF7</accession>
<organism evidence="4 5">
    <name type="scientific">Algibacter miyuki</name>
    <dbReference type="NCBI Taxonomy" id="1306933"/>
    <lineage>
        <taxon>Bacteria</taxon>
        <taxon>Pseudomonadati</taxon>
        <taxon>Bacteroidota</taxon>
        <taxon>Flavobacteriia</taxon>
        <taxon>Flavobacteriales</taxon>
        <taxon>Flavobacteriaceae</taxon>
        <taxon>Algibacter</taxon>
    </lineage>
</organism>
<feature type="compositionally biased region" description="Basic and acidic residues" evidence="2">
    <location>
        <begin position="715"/>
        <end position="742"/>
    </location>
</feature>
<protein>
    <submittedName>
        <fullName evidence="4">DUF4175 family protein</fullName>
    </submittedName>
</protein>
<name>A0ABV5GVF7_9FLAO</name>
<feature type="region of interest" description="Disordered" evidence="2">
    <location>
        <begin position="944"/>
        <end position="1006"/>
    </location>
</feature>
<feature type="transmembrane region" description="Helical" evidence="3">
    <location>
        <begin position="26"/>
        <end position="51"/>
    </location>
</feature>
<keyword evidence="1" id="KW-0175">Coiled coil</keyword>
<dbReference type="RefSeq" id="WP_290269289.1">
    <property type="nucleotide sequence ID" value="NZ_JAUFQP010000007.1"/>
</dbReference>
<feature type="transmembrane region" description="Helical" evidence="3">
    <location>
        <begin position="155"/>
        <end position="175"/>
    </location>
</feature>
<feature type="coiled-coil region" evidence="1">
    <location>
        <begin position="487"/>
        <end position="531"/>
    </location>
</feature>
<evidence type="ECO:0000256" key="1">
    <source>
        <dbReference type="SAM" id="Coils"/>
    </source>
</evidence>
<feature type="region of interest" description="Disordered" evidence="2">
    <location>
        <begin position="1086"/>
        <end position="1110"/>
    </location>
</feature>
<comment type="caution">
    <text evidence="4">The sequence shown here is derived from an EMBL/GenBank/DDBJ whole genome shotgun (WGS) entry which is preliminary data.</text>
</comment>
<keyword evidence="5" id="KW-1185">Reference proteome</keyword>
<evidence type="ECO:0000256" key="2">
    <source>
        <dbReference type="SAM" id="MobiDB-lite"/>
    </source>
</evidence>
<keyword evidence="3" id="KW-1133">Transmembrane helix</keyword>
<feature type="transmembrane region" description="Helical" evidence="3">
    <location>
        <begin position="57"/>
        <end position="79"/>
    </location>
</feature>
<feature type="compositionally biased region" description="Basic and acidic residues" evidence="2">
    <location>
        <begin position="944"/>
        <end position="974"/>
    </location>
</feature>
<feature type="coiled-coil region" evidence="1">
    <location>
        <begin position="581"/>
        <end position="708"/>
    </location>
</feature>
<feature type="region of interest" description="Disordered" evidence="2">
    <location>
        <begin position="715"/>
        <end position="770"/>
    </location>
</feature>
<evidence type="ECO:0000313" key="5">
    <source>
        <dbReference type="Proteomes" id="UP001589590"/>
    </source>
</evidence>
<sequence>MNNFENIQHKLEAFIKRFYTNELLKGAILFFAIGLLYFLFTLFIESVLWLNTTARSVLFWLFIAVELGLLIKFIFVPLAKLFKLQKGINYKEASKLIGEHFPEVNDKLLNVLQLNESDSKSELLLASINQKSLELNPIPFKLAINFKKNLGYLKYAAIPVVILLLTFFTGNFNWFSDSYTRVVNYKTAYEPPAPFQFFVVNENLKAIENKDFKLIVKTAGEVMPETVQITYNDETYFLQQKNVGEFEYIFPQLKTGVEFQLSANKVRSKNYAIEVLEVPSLLDFEMILDFPNYTNKKTQTLKSTGNALVPEGTEISWQLKTKSTSEVQLLSKDTINFKKEGADVFGVKQKIFKNFSYTLSTSNTNLKHYENLAFNIGVVKDEYPELRLKVQRDSVDNQSLYFYGQVSDDYGFSKLQLVYYPSEEESNKTVKTISIPNSNLGEFISAFPDNFEVEAGISYELYFQLFDNDVVNSFKSVKSQVFSYRKRTNSEEEQKQLQEQQESIQDLNKSLENFDEQEKKLEEISKMQKEKSSLNFNDKKKLESFLKRQKQQDEMMKSFNKKLKDNLEDFQKENKKDDIFKEDLQKRLDENEEKLKQDEKLLDELKKLQDKISKERLVEKLDELAKENKNKKKSLQQLLELTKRFYVEKKLEKLKEDLMKLAVDQEKLANEKDQENTKEKQDALNEKFQEFKKDIVELEKEGKALKKKVEVPRDKLDEQEVEQEQKKASDALEKNETAKPENPEANPSGKESKRDAKKSQKKAAKKMMEMSQQMSQAMSGMSGDKMEEDIEMLRQILDNLVLFSFDQEALMDGFSTIDVNNNKYASYLKKQNDLKENFEHVDDSLFALSLRQPKLSESVNKEITEVFYNMDKAVEVLAENQLYQGISAQQFTVTAANNLANMLSDVLDNMEENMSMSQGKGQDGDSQLPDMIMTQEQLNEMMKEGLKKSDQGKPKDGKGKKENGKEGEGDKEGDNGSPGETGKAGSEGKGGKDGGKTGENGEGFGEDLNGELYKIYQQQQELRMALEEQLAKEGKKGTRGNADQLLRQMESVEMELLNNGFNNRTLQKMMQLKHQLMKMQEASFQQGEEDKRESETNRIGFDNNSNSQIPTAKQYFKTTEILNRQSLPLQQIYKKKVQEYFKESHD</sequence>
<keyword evidence="3" id="KW-0472">Membrane</keyword>
<dbReference type="EMBL" id="JBHMFA010000001">
    <property type="protein sequence ID" value="MFB9103615.1"/>
    <property type="molecule type" value="Genomic_DNA"/>
</dbReference>
<dbReference type="Proteomes" id="UP001589590">
    <property type="component" value="Unassembled WGS sequence"/>
</dbReference>
<gene>
    <name evidence="4" type="ORF">ACFFU1_01790</name>
</gene>
<keyword evidence="3" id="KW-0812">Transmembrane</keyword>
<evidence type="ECO:0000313" key="4">
    <source>
        <dbReference type="EMBL" id="MFB9103615.1"/>
    </source>
</evidence>
<reference evidence="4 5" key="1">
    <citation type="submission" date="2024-09" db="EMBL/GenBank/DDBJ databases">
        <authorList>
            <person name="Sun Q."/>
            <person name="Mori K."/>
        </authorList>
    </citation>
    <scope>NUCLEOTIDE SEQUENCE [LARGE SCALE GENOMIC DNA]</scope>
    <source>
        <strain evidence="4 5">CECT 8300</strain>
    </source>
</reference>
<feature type="coiled-coil region" evidence="1">
    <location>
        <begin position="1016"/>
        <end position="1082"/>
    </location>
</feature>
<evidence type="ECO:0000256" key="3">
    <source>
        <dbReference type="SAM" id="Phobius"/>
    </source>
</evidence>